<evidence type="ECO:0000313" key="10">
    <source>
        <dbReference type="EMBL" id="RVX19732.1"/>
    </source>
</evidence>
<keyword evidence="4" id="KW-0547">Nucleotide-binding</keyword>
<dbReference type="Gene3D" id="3.40.50.300">
    <property type="entry name" value="P-loop containing nucleotide triphosphate hydrolases"/>
    <property type="match status" value="1"/>
</dbReference>
<comment type="subcellular location">
    <subcellularLocation>
        <location evidence="1">Membrane</location>
        <topology evidence="1">Multi-pass membrane protein</topology>
    </subcellularLocation>
</comment>
<dbReference type="Pfam" id="PF19055">
    <property type="entry name" value="ABC2_membrane_7"/>
    <property type="match status" value="1"/>
</dbReference>
<feature type="transmembrane region" description="Helical" evidence="8">
    <location>
        <begin position="504"/>
        <end position="523"/>
    </location>
</feature>
<dbReference type="GO" id="GO:0140359">
    <property type="term" value="F:ABC-type transporter activity"/>
    <property type="evidence" value="ECO:0007669"/>
    <property type="project" value="InterPro"/>
</dbReference>
<organism evidence="10 11">
    <name type="scientific">Vitis vinifera</name>
    <name type="common">Grape</name>
    <dbReference type="NCBI Taxonomy" id="29760"/>
    <lineage>
        <taxon>Eukaryota</taxon>
        <taxon>Viridiplantae</taxon>
        <taxon>Streptophyta</taxon>
        <taxon>Embryophyta</taxon>
        <taxon>Tracheophyta</taxon>
        <taxon>Spermatophyta</taxon>
        <taxon>Magnoliopsida</taxon>
        <taxon>eudicotyledons</taxon>
        <taxon>Gunneridae</taxon>
        <taxon>Pentapetalae</taxon>
        <taxon>rosids</taxon>
        <taxon>Vitales</taxon>
        <taxon>Vitaceae</taxon>
        <taxon>Viteae</taxon>
        <taxon>Vitis</taxon>
    </lineage>
</organism>
<evidence type="ECO:0000256" key="8">
    <source>
        <dbReference type="SAM" id="Phobius"/>
    </source>
</evidence>
<evidence type="ECO:0000256" key="5">
    <source>
        <dbReference type="ARBA" id="ARBA00022840"/>
    </source>
</evidence>
<keyword evidence="3 8" id="KW-0812">Transmembrane</keyword>
<evidence type="ECO:0000256" key="1">
    <source>
        <dbReference type="ARBA" id="ARBA00004141"/>
    </source>
</evidence>
<comment type="caution">
    <text evidence="10">The sequence shown here is derived from an EMBL/GenBank/DDBJ whole genome shotgun (WGS) entry which is preliminary data.</text>
</comment>
<dbReference type="InterPro" id="IPR013525">
    <property type="entry name" value="ABC2_TM"/>
</dbReference>
<dbReference type="GO" id="GO:0005524">
    <property type="term" value="F:ATP binding"/>
    <property type="evidence" value="ECO:0007669"/>
    <property type="project" value="UniProtKB-KW"/>
</dbReference>
<dbReference type="PANTHER" id="PTHR48040">
    <property type="entry name" value="PLEIOTROPIC DRUG RESISTANCE PROTEIN 1-LIKE ISOFORM X1"/>
    <property type="match status" value="1"/>
</dbReference>
<keyword evidence="2" id="KW-0813">Transport</keyword>
<evidence type="ECO:0000256" key="2">
    <source>
        <dbReference type="ARBA" id="ARBA00022448"/>
    </source>
</evidence>
<dbReference type="InterPro" id="IPR043926">
    <property type="entry name" value="ABCG_dom"/>
</dbReference>
<dbReference type="PROSITE" id="PS50893">
    <property type="entry name" value="ABC_TRANSPORTER_2"/>
    <property type="match status" value="1"/>
</dbReference>
<keyword evidence="7 8" id="KW-0472">Membrane</keyword>
<dbReference type="Proteomes" id="UP000288805">
    <property type="component" value="Unassembled WGS sequence"/>
</dbReference>
<evidence type="ECO:0000256" key="4">
    <source>
        <dbReference type="ARBA" id="ARBA00022741"/>
    </source>
</evidence>
<evidence type="ECO:0000256" key="6">
    <source>
        <dbReference type="ARBA" id="ARBA00022989"/>
    </source>
</evidence>
<feature type="transmembrane region" description="Helical" evidence="8">
    <location>
        <begin position="470"/>
        <end position="492"/>
    </location>
</feature>
<evidence type="ECO:0000313" key="11">
    <source>
        <dbReference type="Proteomes" id="UP000288805"/>
    </source>
</evidence>
<dbReference type="EMBL" id="QGNW01000008">
    <property type="protein sequence ID" value="RVX19732.1"/>
    <property type="molecule type" value="Genomic_DNA"/>
</dbReference>
<proteinExistence type="predicted"/>
<name>A0A438KEV9_VITVI</name>
<feature type="domain" description="ABC transporter" evidence="9">
    <location>
        <begin position="128"/>
        <end position="407"/>
    </location>
</feature>
<dbReference type="SMART" id="SM00382">
    <property type="entry name" value="AAA"/>
    <property type="match status" value="1"/>
</dbReference>
<dbReference type="InterPro" id="IPR003593">
    <property type="entry name" value="AAA+_ATPase"/>
</dbReference>
<keyword evidence="6 8" id="KW-1133">Transmembrane helix</keyword>
<dbReference type="Pfam" id="PF01061">
    <property type="entry name" value="ABC2_membrane"/>
    <property type="match status" value="1"/>
</dbReference>
<dbReference type="Pfam" id="PF00005">
    <property type="entry name" value="ABC_tran"/>
    <property type="match status" value="1"/>
</dbReference>
<feature type="transmembrane region" description="Helical" evidence="8">
    <location>
        <begin position="544"/>
        <end position="577"/>
    </location>
</feature>
<dbReference type="SUPFAM" id="SSF52540">
    <property type="entry name" value="P-loop containing nucleoside triphosphate hydrolases"/>
    <property type="match status" value="1"/>
</dbReference>
<dbReference type="GO" id="GO:0016020">
    <property type="term" value="C:membrane"/>
    <property type="evidence" value="ECO:0007669"/>
    <property type="project" value="UniProtKB-SubCell"/>
</dbReference>
<dbReference type="GO" id="GO:0016887">
    <property type="term" value="F:ATP hydrolysis activity"/>
    <property type="evidence" value="ECO:0007669"/>
    <property type="project" value="InterPro"/>
</dbReference>
<evidence type="ECO:0000256" key="7">
    <source>
        <dbReference type="ARBA" id="ARBA00023136"/>
    </source>
</evidence>
<keyword evidence="5" id="KW-0067">ATP-binding</keyword>
<feature type="transmembrane region" description="Helical" evidence="8">
    <location>
        <begin position="427"/>
        <end position="449"/>
    </location>
</feature>
<evidence type="ECO:0000256" key="3">
    <source>
        <dbReference type="ARBA" id="ARBA00022692"/>
    </source>
</evidence>
<evidence type="ECO:0000259" key="9">
    <source>
        <dbReference type="PROSITE" id="PS50893"/>
    </source>
</evidence>
<sequence length="613" mass="69721">MNSFSSLDTVYASPNSGNGDCDDKALRWASLQRIPTYSRARRSLFRNISGEVSEVELCKLDVYERRLVVDRLVRAVTEDPELFLIKLEGDLKIEVRFEHLKVNSFVHVGSRALPTIPNFIFNTTEAFLRQLRIFPGERKKVSILDDISGVIRPSRLTLLLGPPSSGKTTLLLALAGRLGTGLQMSGRITYNGHELREFVPQRTSAYVSQQDWHVAEMTVKETLQFSRRCQGVGFKYDMLLELLRREENAGIKPDEDLDIFIKALALGEQKTSLVTEYIMKILGLDPCADTLVGDEMLKGISGVKRSGFLQVILHSFCEMLVGASTVLFMDEISTGLDSSTTHQIIKYLRHSTQALNGTTVISLLQPDPETYELFDDIILLAEGQIVYQGPSKAALEFFELMGFQCPDRKMWLIFCKKSFQKKIKNSIGPFLIAIINIHPAALSTFTYGVKRAELLKMSFSWQMLLMKRNSFIYIFKFTQLLFVVVIMVTVFFRTTMHHNTLDDGGVYLGALYFAIVMILFNGFTEVPMLVAKLPVLYKHRDLRFYPCWVYTIPSWFLSIPSSILESCIWVAVTYYVVGFDPQITRCLKQALLYFSLHQMSISLFRIMASLDEI</sequence>
<dbReference type="InterPro" id="IPR003439">
    <property type="entry name" value="ABC_transporter-like_ATP-bd"/>
</dbReference>
<dbReference type="AlphaFoldDB" id="A0A438KEV9"/>
<protein>
    <submittedName>
        <fullName evidence="10">ABC transporter G family member 32</fullName>
    </submittedName>
</protein>
<dbReference type="PANTHER" id="PTHR48040:SF12">
    <property type="entry name" value="ABC TRANSPORTER G FAMILY MEMBER 32-LIKE ISOFORM X1"/>
    <property type="match status" value="1"/>
</dbReference>
<reference evidence="10 11" key="1">
    <citation type="journal article" date="2018" name="PLoS Genet.">
        <title>Population sequencing reveals clonal diversity and ancestral inbreeding in the grapevine cultivar Chardonnay.</title>
        <authorList>
            <person name="Roach M.J."/>
            <person name="Johnson D.L."/>
            <person name="Bohlmann J."/>
            <person name="van Vuuren H.J."/>
            <person name="Jones S.J."/>
            <person name="Pretorius I.S."/>
            <person name="Schmidt S.A."/>
            <person name="Borneman A.R."/>
        </authorList>
    </citation>
    <scope>NUCLEOTIDE SEQUENCE [LARGE SCALE GENOMIC DNA]</scope>
    <source>
        <strain evidence="11">cv. Chardonnay</strain>
        <tissue evidence="10">Leaf</tissue>
    </source>
</reference>
<dbReference type="InterPro" id="IPR027417">
    <property type="entry name" value="P-loop_NTPase"/>
</dbReference>
<gene>
    <name evidence="10" type="primary">ABCG32_1</name>
    <name evidence="10" type="ORF">CK203_005402</name>
</gene>
<accession>A0A438KEV9</accession>